<feature type="transmembrane region" description="Helical" evidence="8">
    <location>
        <begin position="206"/>
        <end position="224"/>
    </location>
</feature>
<organism evidence="9 10">
    <name type="scientific">Cohnella candidum</name>
    <dbReference type="NCBI Taxonomy" id="2674991"/>
    <lineage>
        <taxon>Bacteria</taxon>
        <taxon>Bacillati</taxon>
        <taxon>Bacillota</taxon>
        <taxon>Bacilli</taxon>
        <taxon>Bacillales</taxon>
        <taxon>Paenibacillaceae</taxon>
        <taxon>Cohnella</taxon>
    </lineage>
</organism>
<keyword evidence="5 8" id="KW-0812">Transmembrane</keyword>
<dbReference type="FunFam" id="1.10.3470.10:FF:000001">
    <property type="entry name" value="Vitamin B12 ABC transporter permease BtuC"/>
    <property type="match status" value="1"/>
</dbReference>
<feature type="transmembrane region" description="Helical" evidence="8">
    <location>
        <begin position="250"/>
        <end position="276"/>
    </location>
</feature>
<evidence type="ECO:0000256" key="4">
    <source>
        <dbReference type="ARBA" id="ARBA00022475"/>
    </source>
</evidence>
<evidence type="ECO:0000256" key="8">
    <source>
        <dbReference type="SAM" id="Phobius"/>
    </source>
</evidence>
<dbReference type="GO" id="GO:0005886">
    <property type="term" value="C:plasma membrane"/>
    <property type="evidence" value="ECO:0007669"/>
    <property type="project" value="UniProtKB-SubCell"/>
</dbReference>
<evidence type="ECO:0000256" key="5">
    <source>
        <dbReference type="ARBA" id="ARBA00022692"/>
    </source>
</evidence>
<feature type="transmembrane region" description="Helical" evidence="8">
    <location>
        <begin position="20"/>
        <end position="43"/>
    </location>
</feature>
<name>A0A3G3JXG8_9BACL</name>
<evidence type="ECO:0000313" key="9">
    <source>
        <dbReference type="EMBL" id="AYQ72936.1"/>
    </source>
</evidence>
<keyword evidence="10" id="KW-1185">Reference proteome</keyword>
<feature type="transmembrane region" description="Helical" evidence="8">
    <location>
        <begin position="320"/>
        <end position="337"/>
    </location>
</feature>
<evidence type="ECO:0000313" key="10">
    <source>
        <dbReference type="Proteomes" id="UP000269097"/>
    </source>
</evidence>
<accession>A0A3G3JXG8</accession>
<dbReference type="GO" id="GO:0033214">
    <property type="term" value="P:siderophore-iron import into cell"/>
    <property type="evidence" value="ECO:0007669"/>
    <property type="project" value="TreeGrafter"/>
</dbReference>
<evidence type="ECO:0000256" key="7">
    <source>
        <dbReference type="ARBA" id="ARBA00023136"/>
    </source>
</evidence>
<dbReference type="Proteomes" id="UP000269097">
    <property type="component" value="Chromosome"/>
</dbReference>
<dbReference type="Pfam" id="PF01032">
    <property type="entry name" value="FecCD"/>
    <property type="match status" value="1"/>
</dbReference>
<comment type="similarity">
    <text evidence="2">Belongs to the binding-protein-dependent transport system permease family. FecCD subfamily.</text>
</comment>
<evidence type="ECO:0000256" key="1">
    <source>
        <dbReference type="ARBA" id="ARBA00004651"/>
    </source>
</evidence>
<dbReference type="CDD" id="cd06550">
    <property type="entry name" value="TM_ABC_iron-siderophores_like"/>
    <property type="match status" value="1"/>
</dbReference>
<feature type="transmembrane region" description="Helical" evidence="8">
    <location>
        <begin position="162"/>
        <end position="186"/>
    </location>
</feature>
<dbReference type="InterPro" id="IPR000522">
    <property type="entry name" value="ABC_transptr_permease_BtuC"/>
</dbReference>
<dbReference type="EMBL" id="CP033433">
    <property type="protein sequence ID" value="AYQ72936.1"/>
    <property type="molecule type" value="Genomic_DNA"/>
</dbReference>
<dbReference type="RefSeq" id="WP_123041018.1">
    <property type="nucleotide sequence ID" value="NZ_CP033433.1"/>
</dbReference>
<keyword evidence="4" id="KW-1003">Cell membrane</keyword>
<dbReference type="PANTHER" id="PTHR30472:SF58">
    <property type="entry name" value="IRON(3+)-HYDROXAMATE IMPORT SYSTEM PERMEASE PROTEIN FHUB"/>
    <property type="match status" value="1"/>
</dbReference>
<keyword evidence="7 8" id="KW-0472">Membrane</keyword>
<dbReference type="Gene3D" id="1.10.3470.10">
    <property type="entry name" value="ABC transporter involved in vitamin B12 uptake, BtuC"/>
    <property type="match status" value="1"/>
</dbReference>
<evidence type="ECO:0000256" key="6">
    <source>
        <dbReference type="ARBA" id="ARBA00022989"/>
    </source>
</evidence>
<dbReference type="KEGG" id="coh:EAV92_10395"/>
<dbReference type="GO" id="GO:0022857">
    <property type="term" value="F:transmembrane transporter activity"/>
    <property type="evidence" value="ECO:0007669"/>
    <property type="project" value="InterPro"/>
</dbReference>
<protein>
    <submittedName>
        <fullName evidence="9">Iron ABC transporter permease</fullName>
    </submittedName>
</protein>
<feature type="transmembrane region" description="Helical" evidence="8">
    <location>
        <begin position="131"/>
        <end position="150"/>
    </location>
</feature>
<dbReference type="InterPro" id="IPR037294">
    <property type="entry name" value="ABC_BtuC-like"/>
</dbReference>
<feature type="transmembrane region" description="Helical" evidence="8">
    <location>
        <begin position="104"/>
        <end position="125"/>
    </location>
</feature>
<dbReference type="PANTHER" id="PTHR30472">
    <property type="entry name" value="FERRIC ENTEROBACTIN TRANSPORT SYSTEM PERMEASE PROTEIN"/>
    <property type="match status" value="1"/>
</dbReference>
<keyword evidence="6 8" id="KW-1133">Transmembrane helix</keyword>
<evidence type="ECO:0000256" key="3">
    <source>
        <dbReference type="ARBA" id="ARBA00022448"/>
    </source>
</evidence>
<reference evidence="9 10" key="1">
    <citation type="submission" date="2018-10" db="EMBL/GenBank/DDBJ databases">
        <title>Genome Sequence of Cohnella sp.</title>
        <authorList>
            <person name="Srinivasan S."/>
            <person name="Kim M.K."/>
        </authorList>
    </citation>
    <scope>NUCLEOTIDE SEQUENCE [LARGE SCALE GENOMIC DNA]</scope>
    <source>
        <strain evidence="9 10">18JY8-7</strain>
    </source>
</reference>
<gene>
    <name evidence="9" type="ORF">EAV92_10395</name>
</gene>
<comment type="subcellular location">
    <subcellularLocation>
        <location evidence="1">Cell membrane</location>
        <topology evidence="1">Multi-pass membrane protein</topology>
    </subcellularLocation>
</comment>
<dbReference type="AlphaFoldDB" id="A0A3G3JXG8"/>
<evidence type="ECO:0000256" key="2">
    <source>
        <dbReference type="ARBA" id="ARBA00007935"/>
    </source>
</evidence>
<dbReference type="SUPFAM" id="SSF81345">
    <property type="entry name" value="ABC transporter involved in vitamin B12 uptake, BtuC"/>
    <property type="match status" value="1"/>
</dbReference>
<keyword evidence="3" id="KW-0813">Transport</keyword>
<sequence>MNSKLNGRSDKRTDPLAAMLIVLIGGFLLLLFGIAVSISVGAVKISLDTVWQALVHFDPGQNQHLVVKDLRLPRALAGAVTGASFSVAGAVMQGMTRNPLADSGLLGLNAGAGLVLALCLALAPGLPYSQVLALSFAGAALGAGLVYGISSMARGGMTPLRLTVAGAAVSSLLLALSEGVALLFRIGQDLAFWYAGGLAGTQWMQVRWALPCAVAGLAAAVWYAKPLTLMSMGDEVATGLGQKTGRVRAVCTLAVLVLAGTAVSLAGPVAFIGLIIPHVARILVGTDYRFVIPCSAMIGSLLMVYADIAGRMVRPPYETPIGALIAIIGVPVFLIMARTEKKVF</sequence>
<feature type="transmembrane region" description="Helical" evidence="8">
    <location>
        <begin position="288"/>
        <end position="308"/>
    </location>
</feature>
<proteinExistence type="inferred from homology"/>